<dbReference type="EMBL" id="GG738920">
    <property type="protein sequence ID" value="EFC37255.1"/>
    <property type="molecule type" value="Genomic_DNA"/>
</dbReference>
<evidence type="ECO:0000313" key="2">
    <source>
        <dbReference type="EMBL" id="EFC37255.1"/>
    </source>
</evidence>
<dbReference type="KEGG" id="ngr:NAEGRDRAFT_59791"/>
<feature type="compositionally biased region" description="Low complexity" evidence="1">
    <location>
        <begin position="215"/>
        <end position="228"/>
    </location>
</feature>
<reference evidence="2 3" key="1">
    <citation type="journal article" date="2010" name="Cell">
        <title>The genome of Naegleria gruberi illuminates early eukaryotic versatility.</title>
        <authorList>
            <person name="Fritz-Laylin L.K."/>
            <person name="Prochnik S.E."/>
            <person name="Ginger M.L."/>
            <person name="Dacks J.B."/>
            <person name="Carpenter M.L."/>
            <person name="Field M.C."/>
            <person name="Kuo A."/>
            <person name="Paredez A."/>
            <person name="Chapman J."/>
            <person name="Pham J."/>
            <person name="Shu S."/>
            <person name="Neupane R."/>
            <person name="Cipriano M."/>
            <person name="Mancuso J."/>
            <person name="Tu H."/>
            <person name="Salamov A."/>
            <person name="Lindquist E."/>
            <person name="Shapiro H."/>
            <person name="Lucas S."/>
            <person name="Grigoriev I.V."/>
            <person name="Cande W.Z."/>
            <person name="Fulton C."/>
            <person name="Rokhsar D.S."/>
            <person name="Dawson S.C."/>
        </authorList>
    </citation>
    <scope>NUCLEOTIDE SEQUENCE [LARGE SCALE GENOMIC DNA]</scope>
    <source>
        <strain evidence="2 3">NEG-M</strain>
    </source>
</reference>
<keyword evidence="3" id="KW-1185">Reference proteome</keyword>
<dbReference type="GeneID" id="8856859"/>
<feature type="compositionally biased region" description="Basic and acidic residues" evidence="1">
    <location>
        <begin position="200"/>
        <end position="209"/>
    </location>
</feature>
<feature type="region of interest" description="Disordered" evidence="1">
    <location>
        <begin position="200"/>
        <end position="228"/>
    </location>
</feature>
<evidence type="ECO:0000256" key="1">
    <source>
        <dbReference type="SAM" id="MobiDB-lite"/>
    </source>
</evidence>
<dbReference type="VEuPathDB" id="AmoebaDB:NAEGRDRAFT_59791"/>
<protein>
    <submittedName>
        <fullName evidence="2">Predicted protein</fullName>
    </submittedName>
</protein>
<evidence type="ECO:0000313" key="3">
    <source>
        <dbReference type="Proteomes" id="UP000006671"/>
    </source>
</evidence>
<dbReference type="AlphaFoldDB" id="D2W0X3"/>
<dbReference type="Proteomes" id="UP000006671">
    <property type="component" value="Unassembled WGS sequence"/>
</dbReference>
<sequence>MSNNQQTNVIANNVPMNTNTCLQHLPTTNMLPSIKDLVSNSHPSLNHLPPHESQHDVFSTQRINSIPNIHSNGSIANPFVVTSMDTLKHTSPPVLRPSQISHVIYTAPSYQQPSKMLHQHVASPSNIMELKQDVILSTTNYQRVNMKNEMQDTSNMHMSKSQFENINLEHRCEQQMLIINQLQMENKQLKDEIAQFKRKRDECIRESTPTKRKTSNSNGKTPSSSSTPACITFSSMAFDESSSSDHSEIDPSQMVVNWGSKTYYLVGAFKAISSRTRVLVNFVPMFEKEFPEKECKLVLTSEEFKRLAKENPHLFKQSKHTWRVSLFSSDFYQYVKAKTGH</sequence>
<gene>
    <name evidence="2" type="ORF">NAEGRDRAFT_59791</name>
</gene>
<dbReference type="InParanoid" id="D2W0X3"/>
<accession>D2W0X3</accession>
<dbReference type="RefSeq" id="XP_002669999.1">
    <property type="nucleotide sequence ID" value="XM_002669953.1"/>
</dbReference>
<proteinExistence type="predicted"/>
<organism evidence="3">
    <name type="scientific">Naegleria gruberi</name>
    <name type="common">Amoeba</name>
    <dbReference type="NCBI Taxonomy" id="5762"/>
    <lineage>
        <taxon>Eukaryota</taxon>
        <taxon>Discoba</taxon>
        <taxon>Heterolobosea</taxon>
        <taxon>Tetramitia</taxon>
        <taxon>Eutetramitia</taxon>
        <taxon>Vahlkampfiidae</taxon>
        <taxon>Naegleria</taxon>
    </lineage>
</organism>
<name>D2W0X3_NAEGR</name>